<dbReference type="InterPro" id="IPR024964">
    <property type="entry name" value="CTLH/CRA"/>
</dbReference>
<dbReference type="Pfam" id="PF10607">
    <property type="entry name" value="CTLH"/>
    <property type="match status" value="1"/>
</dbReference>
<dbReference type="InterPro" id="IPR027370">
    <property type="entry name" value="Znf-RING_euk"/>
</dbReference>
<dbReference type="SMART" id="SM00668">
    <property type="entry name" value="CTLH"/>
    <property type="match status" value="1"/>
</dbReference>
<dbReference type="AlphaFoldDB" id="A0A096NAZ2"/>
<dbReference type="Proteomes" id="UP000028761">
    <property type="component" value="Chromosome 14"/>
</dbReference>
<evidence type="ECO:0000256" key="11">
    <source>
        <dbReference type="SAM" id="MobiDB-lite"/>
    </source>
</evidence>
<gene>
    <name evidence="14" type="primary">RMND5A</name>
</gene>
<organism evidence="14 15">
    <name type="scientific">Papio anubis</name>
    <name type="common">Olive baboon</name>
    <dbReference type="NCBI Taxonomy" id="9555"/>
    <lineage>
        <taxon>Eukaryota</taxon>
        <taxon>Metazoa</taxon>
        <taxon>Chordata</taxon>
        <taxon>Craniata</taxon>
        <taxon>Vertebrata</taxon>
        <taxon>Euteleostomi</taxon>
        <taxon>Mammalia</taxon>
        <taxon>Eutheria</taxon>
        <taxon>Euarchontoglires</taxon>
        <taxon>Primates</taxon>
        <taxon>Haplorrhini</taxon>
        <taxon>Catarrhini</taxon>
        <taxon>Cercopithecidae</taxon>
        <taxon>Cercopithecinae</taxon>
        <taxon>Papio</taxon>
    </lineage>
</organism>
<protein>
    <recommendedName>
        <fullName evidence="3">RING-type E3 ubiquitin transferase</fullName>
        <ecNumber evidence="3">2.3.2.27</ecNumber>
    </recommendedName>
</protein>
<dbReference type="InterPro" id="IPR044063">
    <property type="entry name" value="ZF_RING_GID"/>
</dbReference>
<comment type="subunit">
    <text evidence="9">Identified in the CTLH complex that contains GID4, RANBP9 and/or RANBP10, MKLN1, MAEA, RMND5A (or alternatively its paralog RMND5B), GID8, ARMC8, WDR26 and YPEL5. Within this complex, MAEA, RMND5A (or alternatively its paralog RMND5B), GID8, WDR26, and RANBP9 and/or RANBP10 form the catalytic core, while GID4, MKLN1, ARMC8 and YPEL5 have ancillary roles.</text>
</comment>
<dbReference type="GO" id="GO:0008270">
    <property type="term" value="F:zinc ion binding"/>
    <property type="evidence" value="ECO:0007669"/>
    <property type="project" value="UniProtKB-KW"/>
</dbReference>
<feature type="compositionally biased region" description="Low complexity" evidence="11">
    <location>
        <begin position="58"/>
        <end position="74"/>
    </location>
</feature>
<dbReference type="PROSITE" id="PS50896">
    <property type="entry name" value="LISH"/>
    <property type="match status" value="1"/>
</dbReference>
<evidence type="ECO:0000256" key="1">
    <source>
        <dbReference type="ARBA" id="ARBA00000900"/>
    </source>
</evidence>
<comment type="subcellular location">
    <subcellularLocation>
        <location evidence="2">Cytoplasm</location>
    </subcellularLocation>
</comment>
<dbReference type="eggNOG" id="KOG2817">
    <property type="taxonomic scope" value="Eukaryota"/>
</dbReference>
<keyword evidence="4" id="KW-0963">Cytoplasm</keyword>
<feature type="domain" description="RING-Gid-type" evidence="13">
    <location>
        <begin position="443"/>
        <end position="484"/>
    </location>
</feature>
<evidence type="ECO:0000256" key="5">
    <source>
        <dbReference type="ARBA" id="ARBA00022723"/>
    </source>
</evidence>
<dbReference type="STRING" id="9555.ENSPANP00000009898"/>
<dbReference type="InterPro" id="IPR037680">
    <property type="entry name" value="RMD5A_dRING"/>
</dbReference>
<reference evidence="14" key="3">
    <citation type="submission" date="2025-09" db="UniProtKB">
        <authorList>
            <consortium name="Ensembl"/>
        </authorList>
    </citation>
    <scope>IDENTIFICATION</scope>
</reference>
<dbReference type="Pfam" id="PF13445">
    <property type="entry name" value="zf-RING_UBOX"/>
    <property type="match status" value="1"/>
</dbReference>
<dbReference type="PROSITE" id="PS50897">
    <property type="entry name" value="CTLH"/>
    <property type="match status" value="1"/>
</dbReference>
<dbReference type="FunFam" id="3.30.40.10:FF:000143">
    <property type="entry name" value="Regulator of gluconeogenesis Rmd5"/>
    <property type="match status" value="1"/>
</dbReference>
<proteinExistence type="predicted"/>
<dbReference type="InterPro" id="IPR013144">
    <property type="entry name" value="CRA_dom"/>
</dbReference>
<reference evidence="14" key="2">
    <citation type="submission" date="2025-08" db="UniProtKB">
        <authorList>
            <consortium name="Ensembl"/>
        </authorList>
    </citation>
    <scope>IDENTIFICATION</scope>
</reference>
<evidence type="ECO:0000256" key="8">
    <source>
        <dbReference type="ARBA" id="ARBA00059500"/>
    </source>
</evidence>
<dbReference type="Ensembl" id="ENSPANT00000007482.3">
    <property type="protein sequence ID" value="ENSPANP00000009898.2"/>
    <property type="gene ID" value="ENSPANG00000005829.3"/>
</dbReference>
<dbReference type="SMART" id="SM00757">
    <property type="entry name" value="CRA"/>
    <property type="match status" value="1"/>
</dbReference>
<evidence type="ECO:0000256" key="6">
    <source>
        <dbReference type="ARBA" id="ARBA00022771"/>
    </source>
</evidence>
<keyword evidence="5" id="KW-0479">Metal-binding</keyword>
<accession>A0A096NAZ2</accession>
<evidence type="ECO:0000256" key="9">
    <source>
        <dbReference type="ARBA" id="ARBA00063944"/>
    </source>
</evidence>
<sequence>MHLMLCHCIWNEKVRSGRTRSSVGSRENKNNRPRRRGYPNVASGARRRGAGWSERTGAAASAPAASAASASRAARLGDEEQDAASAGLGPNGCGHPGAEEPSAAASGMDQCVTVERELEKVLHKFSGYGQLCERGLEELIDYTGGLKHEILQSHGQDAELSGTLSLVLTQCCKRIKDTVQKLASDHKDIHSSVSRVGKAIDKNFDSDISSVGIDGCWQADSQRLLNEVMVEHFFRQGMLDVAEELCQESGLSVDPSQKEPFVELNRILEALKVRVLRPALEWAVSNREMLIAQNSSLEFKLHRLYFISLLMGGTTNQREALQYAKNFQPFALNHQKDIQVLMGSLVYLRQGIENSPYVHLLDANQWADICDIFTRDACALLGLSVESPLSVSFSAGCVALPALINIKAVIEQRQCTGVWNQKDELPIEVDLGKKCWYHSIFACPILRQQTTDNNPPMKLVCGHIISRDALNKMFNGSKLKCPYCPMEQSPGDAKQIFF</sequence>
<evidence type="ECO:0000256" key="4">
    <source>
        <dbReference type="ARBA" id="ARBA00022490"/>
    </source>
</evidence>
<feature type="domain" description="CTLH" evidence="12">
    <location>
        <begin position="260"/>
        <end position="317"/>
    </location>
</feature>
<dbReference type="Bgee" id="ENSPANG00000005829">
    <property type="expression patterns" value="Expressed in bone marrow and 67 other cell types or tissues"/>
</dbReference>
<dbReference type="SUPFAM" id="SSF57850">
    <property type="entry name" value="RING/U-box"/>
    <property type="match status" value="1"/>
</dbReference>
<dbReference type="PROSITE" id="PS51867">
    <property type="entry name" value="ZF_RING_GID"/>
    <property type="match status" value="1"/>
</dbReference>
<keyword evidence="15" id="KW-1185">Reference proteome</keyword>
<keyword evidence="6 10" id="KW-0863">Zinc-finger</keyword>
<dbReference type="GO" id="GO:0034657">
    <property type="term" value="C:GID complex"/>
    <property type="evidence" value="ECO:0007669"/>
    <property type="project" value="TreeGrafter"/>
</dbReference>
<dbReference type="SMART" id="SM00667">
    <property type="entry name" value="LisH"/>
    <property type="match status" value="1"/>
</dbReference>
<dbReference type="GO" id="GO:0005634">
    <property type="term" value="C:nucleus"/>
    <property type="evidence" value="ECO:0007669"/>
    <property type="project" value="TreeGrafter"/>
</dbReference>
<comment type="function">
    <text evidence="8">Core component of the CTLH E3 ubiquitin-protein ligase complex that selectively accepts ubiquitin from UBE2H and mediates ubiquitination and subsequent proteasomal degradation of the transcription factor HBP1. MAEA and RMND5A are both required for catalytic activity of the CTLH E3 ubiquitin-protein ligase complex. Catalytic activity of the complex is required for normal cell proliferation. The CTLH E3 ubiquitin-protein ligase complex is not required for the degradation of enzymes involved in gluconeogenesis, such as FBP1.</text>
</comment>
<evidence type="ECO:0000313" key="14">
    <source>
        <dbReference type="Ensembl" id="ENSPANP00000009898.2"/>
    </source>
</evidence>
<feature type="zinc finger region" description="RING-Gid-type" evidence="10">
    <location>
        <begin position="443"/>
        <end position="484"/>
    </location>
</feature>
<dbReference type="InterPro" id="IPR045098">
    <property type="entry name" value="Fyv10_fam"/>
</dbReference>
<evidence type="ECO:0000256" key="7">
    <source>
        <dbReference type="ARBA" id="ARBA00022833"/>
    </source>
</evidence>
<dbReference type="HOGENOM" id="CLU_020227_3_1_1"/>
<dbReference type="GO" id="GO:0005737">
    <property type="term" value="C:cytoplasm"/>
    <property type="evidence" value="ECO:0007669"/>
    <property type="project" value="UniProtKB-SubCell"/>
</dbReference>
<evidence type="ECO:0000256" key="2">
    <source>
        <dbReference type="ARBA" id="ARBA00004496"/>
    </source>
</evidence>
<comment type="catalytic activity">
    <reaction evidence="1">
        <text>S-ubiquitinyl-[E2 ubiquitin-conjugating enzyme]-L-cysteine + [acceptor protein]-L-lysine = [E2 ubiquitin-conjugating enzyme]-L-cysteine + N(6)-ubiquitinyl-[acceptor protein]-L-lysine.</text>
        <dbReference type="EC" id="2.3.2.27"/>
    </reaction>
</comment>
<reference evidence="14 15" key="1">
    <citation type="submission" date="2012-03" db="EMBL/GenBank/DDBJ databases">
        <title>Whole Genome Assembly of Papio anubis.</title>
        <authorList>
            <person name="Liu Y.L."/>
            <person name="Abraham K.A."/>
            <person name="Akbar H.A."/>
            <person name="Ali S.A."/>
            <person name="Anosike U.A."/>
            <person name="Aqrawi P.A."/>
            <person name="Arias F.A."/>
            <person name="Attaway T.A."/>
            <person name="Awwad R.A."/>
            <person name="Babu C.B."/>
            <person name="Bandaranaike D.B."/>
            <person name="Battles P.B."/>
            <person name="Bell A.B."/>
            <person name="Beltran B.B."/>
            <person name="Berhane-Mersha D.B."/>
            <person name="Bess C.B."/>
            <person name="Bickham C.B."/>
            <person name="Bolden T.B."/>
            <person name="Carter K.C."/>
            <person name="Chau D.C."/>
            <person name="Chavez A.C."/>
            <person name="Clerc-Blankenburg K.C."/>
            <person name="Coyle M.C."/>
            <person name="Dao M.D."/>
            <person name="Davila M.L.D."/>
            <person name="Davy-Carroll L.D."/>
            <person name="Denson S.D."/>
            <person name="Dinh H.D."/>
            <person name="Fernandez S.F."/>
            <person name="Fernando P.F."/>
            <person name="Forbes L.F."/>
            <person name="Francis C.F."/>
            <person name="Francisco L.F."/>
            <person name="Fu Q.F."/>
            <person name="Garcia-Iii R.G."/>
            <person name="Garrett T.G."/>
            <person name="Gross S.G."/>
            <person name="Gubbala S.G."/>
            <person name="Hirani K.H."/>
            <person name="Hogues M.H."/>
            <person name="Hollins B.H."/>
            <person name="Jackson L.J."/>
            <person name="Javaid M.J."/>
            <person name="Jhangiani S.J."/>
            <person name="Johnson A.J."/>
            <person name="Johnson B.J."/>
            <person name="Jones J.J."/>
            <person name="Joshi V.J."/>
            <person name="Kalu J.K."/>
            <person name="Khan N.K."/>
            <person name="Korchina V.K."/>
            <person name="Kovar C.K."/>
            <person name="Lago L.L."/>
            <person name="Lara F.L."/>
            <person name="Le T.-K.L."/>
            <person name="Lee S.L."/>
            <person name="Legall-Iii F.L."/>
            <person name="Lemon S.L."/>
            <person name="Liu J.L."/>
            <person name="Liu Y.-S.L."/>
            <person name="Liyanage D.L."/>
            <person name="Lopez J.L."/>
            <person name="Lorensuhewa L.L."/>
            <person name="Mata R.M."/>
            <person name="Mathew T.M."/>
            <person name="Mercado C.M."/>
            <person name="Mercado I.M."/>
            <person name="Morales K.M."/>
            <person name="Morgan M.M."/>
            <person name="Munidasa M.M."/>
            <person name="Ngo D.N."/>
            <person name="Nguyen L.N."/>
            <person name="Nguyen T.N."/>
            <person name="Nguyen N.N."/>
            <person name="Obregon M.O."/>
            <person name="Okwuonu G.O."/>
            <person name="Ongeri F.O."/>
            <person name="Onwere C.O."/>
            <person name="Osifeso I.O."/>
            <person name="Parra A.P."/>
            <person name="Patil S.P."/>
            <person name="Perez A.P."/>
            <person name="Perez Y.P."/>
            <person name="Pham C.P."/>
            <person name="Pu L.-L.P."/>
            <person name="Puazo M.P."/>
            <person name="Quiroz J.Q."/>
            <person name="Rouhana J.R."/>
            <person name="Ruiz M.R."/>
            <person name="Ruiz S.-J.R."/>
            <person name="Saada N.S."/>
            <person name="Santibanez J.S."/>
            <person name="Scheel M.S."/>
            <person name="Schneider B.S."/>
            <person name="Simmons D.S."/>
            <person name="Sisson I.S."/>
            <person name="Tang L.-Y.T."/>
            <person name="Thornton R.T."/>
            <person name="Tisius J.T."/>
            <person name="Toledanes G.T."/>
            <person name="Trejos Z.T."/>
            <person name="Usmani K.U."/>
            <person name="Varghese R.V."/>
            <person name="Vattathil S.V."/>
            <person name="Vee V.V."/>
            <person name="Walker D.W."/>
            <person name="Weissenberger G.W."/>
            <person name="White C.W."/>
            <person name="Williams A.W."/>
            <person name="Woodworth J.W."/>
            <person name="Wright R.W."/>
            <person name="Zhu Y.Z."/>
            <person name="Han Y.H."/>
            <person name="Newsham I.N."/>
            <person name="Nazareth L.N."/>
            <person name="Worley K.W."/>
            <person name="Muzny D.M."/>
            <person name="Rogers J.R."/>
            <person name="Gibbs R.G."/>
        </authorList>
    </citation>
    <scope>NUCLEOTIDE SEQUENCE [LARGE SCALE GENOMIC DNA]</scope>
</reference>
<dbReference type="PANTHER" id="PTHR12170">
    <property type="entry name" value="MACROPHAGE ERYTHROBLAST ATTACHER-RELATED"/>
    <property type="match status" value="1"/>
</dbReference>
<dbReference type="PANTHER" id="PTHR12170:SF5">
    <property type="entry name" value="E3 UBIQUITIN-PROTEIN TRANSFERASE RMND5A"/>
    <property type="match status" value="1"/>
</dbReference>
<evidence type="ECO:0000256" key="10">
    <source>
        <dbReference type="PROSITE-ProRule" id="PRU01215"/>
    </source>
</evidence>
<keyword evidence="7" id="KW-0862">Zinc</keyword>
<dbReference type="GO" id="GO:0061630">
    <property type="term" value="F:ubiquitin protein ligase activity"/>
    <property type="evidence" value="ECO:0007669"/>
    <property type="project" value="UniProtKB-EC"/>
</dbReference>
<dbReference type="EC" id="2.3.2.27" evidence="3"/>
<feature type="region of interest" description="Disordered" evidence="11">
    <location>
        <begin position="17"/>
        <end position="106"/>
    </location>
</feature>
<dbReference type="InterPro" id="IPR006594">
    <property type="entry name" value="LisH"/>
</dbReference>
<dbReference type="GeneTree" id="ENSGT00940000153203"/>
<evidence type="ECO:0000259" key="12">
    <source>
        <dbReference type="PROSITE" id="PS50897"/>
    </source>
</evidence>
<dbReference type="InterPro" id="IPR006595">
    <property type="entry name" value="CTLH_C"/>
</dbReference>
<evidence type="ECO:0000256" key="3">
    <source>
        <dbReference type="ARBA" id="ARBA00012483"/>
    </source>
</evidence>
<dbReference type="GO" id="GO:0043161">
    <property type="term" value="P:proteasome-mediated ubiquitin-dependent protein catabolic process"/>
    <property type="evidence" value="ECO:0007669"/>
    <property type="project" value="InterPro"/>
</dbReference>
<name>A0A096NAZ2_PAPAN</name>
<evidence type="ECO:0000259" key="13">
    <source>
        <dbReference type="PROSITE" id="PS51867"/>
    </source>
</evidence>
<evidence type="ECO:0000313" key="15">
    <source>
        <dbReference type="Proteomes" id="UP000028761"/>
    </source>
</evidence>
<dbReference type="CDD" id="cd16794">
    <property type="entry name" value="dRING_RMD5A"/>
    <property type="match status" value="1"/>
</dbReference>